<dbReference type="PANTHER" id="PTHR44154:SF1">
    <property type="entry name" value="QUINONE OXIDOREDUCTASE"/>
    <property type="match status" value="1"/>
</dbReference>
<dbReference type="InterPro" id="IPR013149">
    <property type="entry name" value="ADH-like_C"/>
</dbReference>
<dbReference type="Pfam" id="PF08240">
    <property type="entry name" value="ADH_N"/>
    <property type="match status" value="1"/>
</dbReference>
<dbReference type="InterPro" id="IPR011032">
    <property type="entry name" value="GroES-like_sf"/>
</dbReference>
<dbReference type="SUPFAM" id="SSF50129">
    <property type="entry name" value="GroES-like"/>
    <property type="match status" value="1"/>
</dbReference>
<proteinExistence type="predicted"/>
<comment type="caution">
    <text evidence="3">The sequence shown here is derived from an EMBL/GenBank/DDBJ whole genome shotgun (WGS) entry which is preliminary data.</text>
</comment>
<evidence type="ECO:0000259" key="2">
    <source>
        <dbReference type="SMART" id="SM00829"/>
    </source>
</evidence>
<sequence>MRAVVYTAFGGPDVLHTIEIPTPEAGPGRIVVRVEAAGVNPIDAKLRSGMRASQTIDKPRRIGMDGAGIVVDVGPDVDGFRVGDPVVFARTFGAYAEFVAVKADAATLRPANVSAAAAAGIGIPFATAYQSLRSLDVRSDDVLLIHGGSGAVGQAAIQFATLWGAEVIATASPARAETVAELGATPVSYADDVVAAVRATGLVPTVVLDAAGADAALAASLELVPDRSRIATIVRGADAAGLGIRAFSGGSPEPLTAQQEAWRVEALPVTVNLLAAGAARIEEGPAFSMADAGDAHRAVMAGARGKVTIRP</sequence>
<dbReference type="EMBL" id="BAAAPL010000001">
    <property type="protein sequence ID" value="GAA1697930.1"/>
    <property type="molecule type" value="Genomic_DNA"/>
</dbReference>
<dbReference type="SMART" id="SM00829">
    <property type="entry name" value="PKS_ER"/>
    <property type="match status" value="1"/>
</dbReference>
<reference evidence="3 4" key="1">
    <citation type="journal article" date="2019" name="Int. J. Syst. Evol. Microbiol.">
        <title>The Global Catalogue of Microorganisms (GCM) 10K type strain sequencing project: providing services to taxonomists for standard genome sequencing and annotation.</title>
        <authorList>
            <consortium name="The Broad Institute Genomics Platform"/>
            <consortium name="The Broad Institute Genome Sequencing Center for Infectious Disease"/>
            <person name="Wu L."/>
            <person name="Ma J."/>
        </authorList>
    </citation>
    <scope>NUCLEOTIDE SEQUENCE [LARGE SCALE GENOMIC DNA]</scope>
    <source>
        <strain evidence="3 4">JCM 15577</strain>
    </source>
</reference>
<dbReference type="PANTHER" id="PTHR44154">
    <property type="entry name" value="QUINONE OXIDOREDUCTASE"/>
    <property type="match status" value="1"/>
</dbReference>
<organism evidence="3 4">
    <name type="scientific">Microbacterium sediminicola</name>
    <dbReference type="NCBI Taxonomy" id="415210"/>
    <lineage>
        <taxon>Bacteria</taxon>
        <taxon>Bacillati</taxon>
        <taxon>Actinomycetota</taxon>
        <taxon>Actinomycetes</taxon>
        <taxon>Micrococcales</taxon>
        <taxon>Microbacteriaceae</taxon>
        <taxon>Microbacterium</taxon>
    </lineage>
</organism>
<evidence type="ECO:0000313" key="4">
    <source>
        <dbReference type="Proteomes" id="UP001501690"/>
    </source>
</evidence>
<dbReference type="InterPro" id="IPR013154">
    <property type="entry name" value="ADH-like_N"/>
</dbReference>
<dbReference type="InterPro" id="IPR020843">
    <property type="entry name" value="ER"/>
</dbReference>
<dbReference type="Pfam" id="PF00107">
    <property type="entry name" value="ADH_zinc_N"/>
    <property type="match status" value="1"/>
</dbReference>
<dbReference type="CDD" id="cd05289">
    <property type="entry name" value="MDR_like_2"/>
    <property type="match status" value="1"/>
</dbReference>
<dbReference type="Proteomes" id="UP001501690">
    <property type="component" value="Unassembled WGS sequence"/>
</dbReference>
<dbReference type="RefSeq" id="WP_344070828.1">
    <property type="nucleotide sequence ID" value="NZ_BAAAPL010000001.1"/>
</dbReference>
<gene>
    <name evidence="3" type="ORF">GCM10009808_14220</name>
</gene>
<name>A0ABN2I3C4_9MICO</name>
<dbReference type="Gene3D" id="3.40.50.720">
    <property type="entry name" value="NAD(P)-binding Rossmann-like Domain"/>
    <property type="match status" value="1"/>
</dbReference>
<protein>
    <submittedName>
        <fullName evidence="3">NADP-dependent oxidoreductase</fullName>
    </submittedName>
</protein>
<dbReference type="Gene3D" id="3.90.180.10">
    <property type="entry name" value="Medium-chain alcohol dehydrogenases, catalytic domain"/>
    <property type="match status" value="1"/>
</dbReference>
<dbReference type="SUPFAM" id="SSF51735">
    <property type="entry name" value="NAD(P)-binding Rossmann-fold domains"/>
    <property type="match status" value="1"/>
</dbReference>
<accession>A0ABN2I3C4</accession>
<dbReference type="InterPro" id="IPR036291">
    <property type="entry name" value="NAD(P)-bd_dom_sf"/>
</dbReference>
<evidence type="ECO:0000313" key="3">
    <source>
        <dbReference type="EMBL" id="GAA1697930.1"/>
    </source>
</evidence>
<keyword evidence="1" id="KW-0521">NADP</keyword>
<keyword evidence="4" id="KW-1185">Reference proteome</keyword>
<evidence type="ECO:0000256" key="1">
    <source>
        <dbReference type="ARBA" id="ARBA00022857"/>
    </source>
</evidence>
<feature type="domain" description="Enoyl reductase (ER)" evidence="2">
    <location>
        <begin position="10"/>
        <end position="309"/>
    </location>
</feature>
<dbReference type="InterPro" id="IPR051603">
    <property type="entry name" value="Zinc-ADH_QOR/CCCR"/>
</dbReference>